<dbReference type="AlphaFoldDB" id="A0A832DIR2"/>
<dbReference type="GO" id="GO:0006817">
    <property type="term" value="P:phosphate ion transport"/>
    <property type="evidence" value="ECO:0007669"/>
    <property type="project" value="UniProtKB-UniRule"/>
</dbReference>
<accession>A0A832DIR2</accession>
<dbReference type="PROSITE" id="PS51257">
    <property type="entry name" value="PROKAR_LIPOPROTEIN"/>
    <property type="match status" value="1"/>
</dbReference>
<dbReference type="SUPFAM" id="SSF53850">
    <property type="entry name" value="Periplasmic binding protein-like II"/>
    <property type="match status" value="1"/>
</dbReference>
<evidence type="ECO:0000256" key="3">
    <source>
        <dbReference type="ARBA" id="ARBA00022729"/>
    </source>
</evidence>
<dbReference type="InterPro" id="IPR024370">
    <property type="entry name" value="PBP_domain"/>
</dbReference>
<sequence length="356" mass="39385">MLNYKNLFFVLFLSITTSLMLFSCGEKKDDTIPQQNTQQEQSAIESAQKTESADATAVKVDPNISHYTKVAGISGNLSSIGSDTMNNLLTLWLEGFKKYYPNVNIQVEGKGSSTAPPALISGTAQLGPMSRDMKQEEIDAFEKKFGYKPTEIRVAIDALAVYVNKDNPLKGLTLPQVDAIFSKTRRGGYKTDIAKWGDLGLTGDWTNRGISLYGRNSASGTYGYFKEHALFKGDFKDQVKEQPGSASVVQGVTEDRYGIGYSGIGYRTSGVIALPLAKSENDEFHAPDYENCLNGKYPLSRFLNIYINKAPNKPLDPLLKEFLKFVLSYEGQEVVVKDGYLPLTNELVKKELSKLE</sequence>
<keyword evidence="3" id="KW-0732">Signal</keyword>
<dbReference type="InterPro" id="IPR011862">
    <property type="entry name" value="Phos-bd"/>
</dbReference>
<feature type="domain" description="PBP" evidence="5">
    <location>
        <begin position="72"/>
        <end position="328"/>
    </location>
</feature>
<keyword evidence="2 4" id="KW-0813">Transport</keyword>
<evidence type="ECO:0000259" key="5">
    <source>
        <dbReference type="Pfam" id="PF12849"/>
    </source>
</evidence>
<keyword evidence="4" id="KW-0592">Phosphate transport</keyword>
<dbReference type="Pfam" id="PF12849">
    <property type="entry name" value="PBP_like_2"/>
    <property type="match status" value="1"/>
</dbReference>
<comment type="similarity">
    <text evidence="1 4">Belongs to the PstS family.</text>
</comment>
<comment type="caution">
    <text evidence="6">The sequence shown here is derived from an EMBL/GenBank/DDBJ whole genome shotgun (WGS) entry which is preliminary data.</text>
</comment>
<dbReference type="InterPro" id="IPR050811">
    <property type="entry name" value="Phosphate_ABC_transporter"/>
</dbReference>
<dbReference type="PANTHER" id="PTHR30570:SF6">
    <property type="entry name" value="PHOSPHATE-BINDING PROTEIN PSTS"/>
    <property type="match status" value="1"/>
</dbReference>
<evidence type="ECO:0000256" key="4">
    <source>
        <dbReference type="RuleBase" id="RU367119"/>
    </source>
</evidence>
<protein>
    <recommendedName>
        <fullName evidence="4">Phosphate-binding protein</fullName>
    </recommendedName>
</protein>
<dbReference type="PANTHER" id="PTHR30570">
    <property type="entry name" value="PERIPLASMIC PHOSPHATE BINDING COMPONENT OF PHOSPHATE ABC TRANSPORTER"/>
    <property type="match status" value="1"/>
</dbReference>
<dbReference type="Gene3D" id="3.40.190.10">
    <property type="entry name" value="Periplasmic binding protein-like II"/>
    <property type="match status" value="2"/>
</dbReference>
<name>A0A832DIR2_9BACT</name>
<organism evidence="6">
    <name type="scientific">Ignavibacterium album</name>
    <dbReference type="NCBI Taxonomy" id="591197"/>
    <lineage>
        <taxon>Bacteria</taxon>
        <taxon>Pseudomonadati</taxon>
        <taxon>Ignavibacteriota</taxon>
        <taxon>Ignavibacteria</taxon>
        <taxon>Ignavibacteriales</taxon>
        <taxon>Ignavibacteriaceae</taxon>
        <taxon>Ignavibacterium</taxon>
    </lineage>
</organism>
<evidence type="ECO:0000256" key="1">
    <source>
        <dbReference type="ARBA" id="ARBA00008725"/>
    </source>
</evidence>
<dbReference type="EMBL" id="DSVI01000019">
    <property type="protein sequence ID" value="HGT48733.1"/>
    <property type="molecule type" value="Genomic_DNA"/>
</dbReference>
<evidence type="ECO:0000256" key="2">
    <source>
        <dbReference type="ARBA" id="ARBA00022448"/>
    </source>
</evidence>
<dbReference type="NCBIfam" id="TIGR02136">
    <property type="entry name" value="ptsS_2"/>
    <property type="match status" value="1"/>
</dbReference>
<dbReference type="GO" id="GO:0042301">
    <property type="term" value="F:phosphate ion binding"/>
    <property type="evidence" value="ECO:0007669"/>
    <property type="project" value="UniProtKB-UniRule"/>
</dbReference>
<dbReference type="CDD" id="cd13653">
    <property type="entry name" value="PBP2_phosphate_like_1"/>
    <property type="match status" value="1"/>
</dbReference>
<gene>
    <name evidence="6" type="ORF">ENS56_11900</name>
</gene>
<evidence type="ECO:0000313" key="6">
    <source>
        <dbReference type="EMBL" id="HGT48733.1"/>
    </source>
</evidence>
<comment type="function">
    <text evidence="4">Involved in the system for phosphate transport across the cytoplasmic membrane.</text>
</comment>
<proteinExistence type="inferred from homology"/>
<reference evidence="6" key="1">
    <citation type="journal article" date="2020" name="mSystems">
        <title>Genome- and Community-Level Interaction Insights into Carbon Utilization and Element Cycling Functions of Hydrothermarchaeota in Hydrothermal Sediment.</title>
        <authorList>
            <person name="Zhou Z."/>
            <person name="Liu Y."/>
            <person name="Xu W."/>
            <person name="Pan J."/>
            <person name="Luo Z.H."/>
            <person name="Li M."/>
        </authorList>
    </citation>
    <scope>NUCLEOTIDE SEQUENCE [LARGE SCALE GENOMIC DNA]</scope>
    <source>
        <strain evidence="6">SpSt-500</strain>
    </source>
</reference>